<reference evidence="2 3" key="1">
    <citation type="journal article" date="2011" name="Stand. Genomic Sci.">
        <title>Complete genome sequence of Nitratifractor salsuginis type strain (E9I37-1).</title>
        <authorList>
            <person name="Anderson I."/>
            <person name="Sikorski J."/>
            <person name="Zeytun A."/>
            <person name="Nolan M."/>
            <person name="Lapidus A."/>
            <person name="Lucas S."/>
            <person name="Hammon N."/>
            <person name="Deshpande S."/>
            <person name="Cheng J.F."/>
            <person name="Tapia R."/>
            <person name="Han C."/>
            <person name="Goodwin L."/>
            <person name="Pitluck S."/>
            <person name="Liolios K."/>
            <person name="Pagani I."/>
            <person name="Ivanova N."/>
            <person name="Huntemann M."/>
            <person name="Mavromatis K."/>
            <person name="Ovchinikova G."/>
            <person name="Pati A."/>
            <person name="Chen A."/>
            <person name="Palaniappan K."/>
            <person name="Land M."/>
            <person name="Hauser L."/>
            <person name="Brambilla E.M."/>
            <person name="Ngatchou-Djao O.D."/>
            <person name="Rohde M."/>
            <person name="Tindall B.J."/>
            <person name="Goker M."/>
            <person name="Detter J.C."/>
            <person name="Woyke T."/>
            <person name="Bristow J."/>
            <person name="Eisen J.A."/>
            <person name="Markowitz V."/>
            <person name="Hugenholtz P."/>
            <person name="Klenk H.P."/>
            <person name="Kyrpides N.C."/>
        </authorList>
    </citation>
    <scope>NUCLEOTIDE SEQUENCE [LARGE SCALE GENOMIC DNA]</scope>
    <source>
        <strain evidence="3">DSM 16511 / JCM 12458 / E9I37-1</strain>
    </source>
</reference>
<keyword evidence="1" id="KW-0812">Transmembrane</keyword>
<keyword evidence="1" id="KW-1133">Transmembrane helix</keyword>
<evidence type="ECO:0000313" key="2">
    <source>
        <dbReference type="EMBL" id="ADV45827.1"/>
    </source>
</evidence>
<feature type="transmembrane region" description="Helical" evidence="1">
    <location>
        <begin position="65"/>
        <end position="85"/>
    </location>
</feature>
<dbReference type="STRING" id="749222.Nitsa_0558"/>
<dbReference type="InterPro" id="IPR025557">
    <property type="entry name" value="DUF4282"/>
</dbReference>
<gene>
    <name evidence="2" type="ordered locus">Nitsa_0558</name>
</gene>
<reference evidence="3" key="2">
    <citation type="submission" date="2011-01" db="EMBL/GenBank/DDBJ databases">
        <title>The complete genome of Nitratifractor salsuginis DSM 16511.</title>
        <authorList>
            <consortium name="US DOE Joint Genome Institute (JGI-PGF)"/>
            <person name="Lucas S."/>
            <person name="Copeland A."/>
            <person name="Lapidus A."/>
            <person name="Bruce D."/>
            <person name="Goodwin L."/>
            <person name="Pitluck S."/>
            <person name="Kyrpides N."/>
            <person name="Mavromatis K."/>
            <person name="Ivanova N."/>
            <person name="Mikhailova N."/>
            <person name="Zeytun A."/>
            <person name="Detter J.C."/>
            <person name="Tapia R."/>
            <person name="Han C."/>
            <person name="Land M."/>
            <person name="Hauser L."/>
            <person name="Markowitz V."/>
            <person name="Cheng J.-F."/>
            <person name="Hugenholtz P."/>
            <person name="Woyke T."/>
            <person name="Wu D."/>
            <person name="Tindall B."/>
            <person name="Schuetze A."/>
            <person name="Brambilla E."/>
            <person name="Klenk H.-P."/>
            <person name="Eisen J.A."/>
        </authorList>
    </citation>
    <scope>NUCLEOTIDE SEQUENCE [LARGE SCALE GENOMIC DNA]</scope>
    <source>
        <strain evidence="3">DSM 16511 / JCM 12458 / E9I37-1</strain>
    </source>
</reference>
<feature type="transmembrane region" description="Helical" evidence="1">
    <location>
        <begin position="20"/>
        <end position="44"/>
    </location>
</feature>
<sequence>MHDVLAFNHFITQDVLIVFYYIGAILMPLLMWLGRGWIVRNIAFAKRWDERLKRLNTSLSKRGKITTILAVIGFFLCMELCWRMVFEAMIGYFDMHDYLYEIYKHQHLGGLK</sequence>
<dbReference type="OrthoDB" id="5336013at2"/>
<dbReference type="RefSeq" id="WP_013553523.1">
    <property type="nucleotide sequence ID" value="NC_014935.1"/>
</dbReference>
<dbReference type="HOGENOM" id="CLU_171786_0_0_7"/>
<keyword evidence="3" id="KW-1185">Reference proteome</keyword>
<protein>
    <recommendedName>
        <fullName evidence="4">DUF4282 domain-containing protein</fullName>
    </recommendedName>
</protein>
<accession>E6X124</accession>
<name>E6X124_NITSE</name>
<evidence type="ECO:0000256" key="1">
    <source>
        <dbReference type="SAM" id="Phobius"/>
    </source>
</evidence>
<organism evidence="2 3">
    <name type="scientific">Nitratifractor salsuginis (strain DSM 16511 / JCM 12458 / E9I37-1)</name>
    <dbReference type="NCBI Taxonomy" id="749222"/>
    <lineage>
        <taxon>Bacteria</taxon>
        <taxon>Pseudomonadati</taxon>
        <taxon>Campylobacterota</taxon>
        <taxon>Epsilonproteobacteria</taxon>
        <taxon>Campylobacterales</taxon>
        <taxon>Sulfurovaceae</taxon>
        <taxon>Nitratifractor</taxon>
    </lineage>
</organism>
<evidence type="ECO:0000313" key="3">
    <source>
        <dbReference type="Proteomes" id="UP000008633"/>
    </source>
</evidence>
<keyword evidence="1" id="KW-0472">Membrane</keyword>
<dbReference type="Proteomes" id="UP000008633">
    <property type="component" value="Chromosome"/>
</dbReference>
<evidence type="ECO:0008006" key="4">
    <source>
        <dbReference type="Google" id="ProtNLM"/>
    </source>
</evidence>
<dbReference type="KEGG" id="nsa:Nitsa_0558"/>
<dbReference type="AlphaFoldDB" id="E6X124"/>
<dbReference type="EMBL" id="CP002452">
    <property type="protein sequence ID" value="ADV45827.1"/>
    <property type="molecule type" value="Genomic_DNA"/>
</dbReference>
<dbReference type="Pfam" id="PF14110">
    <property type="entry name" value="DUF4282"/>
    <property type="match status" value="1"/>
</dbReference>
<dbReference type="eggNOG" id="ENOG5033DEZ">
    <property type="taxonomic scope" value="Bacteria"/>
</dbReference>
<proteinExistence type="predicted"/>